<keyword evidence="2" id="KW-1185">Reference proteome</keyword>
<dbReference type="Proteomes" id="UP000280296">
    <property type="component" value="Unassembled WGS sequence"/>
</dbReference>
<dbReference type="AlphaFoldDB" id="A0A432MLA2"/>
<evidence type="ECO:0000313" key="2">
    <source>
        <dbReference type="Proteomes" id="UP000280296"/>
    </source>
</evidence>
<dbReference type="EMBL" id="RYZH01000015">
    <property type="protein sequence ID" value="RUL87987.1"/>
    <property type="molecule type" value="Genomic_DNA"/>
</dbReference>
<accession>A0A432MLA2</accession>
<evidence type="ECO:0000313" key="1">
    <source>
        <dbReference type="EMBL" id="RUL87987.1"/>
    </source>
</evidence>
<dbReference type="NCBIfam" id="NF041924">
    <property type="entry name" value="QatB"/>
    <property type="match status" value="1"/>
</dbReference>
<reference evidence="1 2" key="2">
    <citation type="submission" date="2019-01" db="EMBL/GenBank/DDBJ databases">
        <title>Tautonia sociabilis, a novel thermotolerant planctomycete of Isosphaeraceae family, isolated from a 4000 m deep subterranean habitat.</title>
        <authorList>
            <person name="Kovaleva O.L."/>
            <person name="Elcheninov A.G."/>
            <person name="Van Heerden E."/>
            <person name="Toshchakov S.V."/>
            <person name="Novikov A."/>
            <person name="Bonch-Osmolovskaya E.A."/>
            <person name="Kublanov I.V."/>
        </authorList>
    </citation>
    <scope>NUCLEOTIDE SEQUENCE [LARGE SCALE GENOMIC DNA]</scope>
    <source>
        <strain evidence="1 2">GM2012</strain>
    </source>
</reference>
<comment type="caution">
    <text evidence="1">The sequence shown here is derived from an EMBL/GenBank/DDBJ whole genome shotgun (WGS) entry which is preliminary data.</text>
</comment>
<organism evidence="1 2">
    <name type="scientific">Tautonia sociabilis</name>
    <dbReference type="NCBI Taxonomy" id="2080755"/>
    <lineage>
        <taxon>Bacteria</taxon>
        <taxon>Pseudomonadati</taxon>
        <taxon>Planctomycetota</taxon>
        <taxon>Planctomycetia</taxon>
        <taxon>Isosphaerales</taxon>
        <taxon>Isosphaeraceae</taxon>
        <taxon>Tautonia</taxon>
    </lineage>
</organism>
<name>A0A432MLA2_9BACT</name>
<protein>
    <submittedName>
        <fullName evidence="1">Uncharacterized protein</fullName>
    </submittedName>
</protein>
<dbReference type="RefSeq" id="WP_126725108.1">
    <property type="nucleotide sequence ID" value="NZ_RYZH01000015.1"/>
</dbReference>
<gene>
    <name evidence="1" type="ORF">TsocGM_09705</name>
</gene>
<dbReference type="OrthoDB" id="1430738at2"/>
<sequence length="216" mass="23162">MTRFTGGGGRTSLKRAASNYVGAKGGARNAARAAASGRAGTARLGGFLADVLRRGIDRAARELGLTGVVGRAVDEVFAAIANAIAPDGATLESAAARAAIDEALAHLYERYVTPEGDAGTLDSMDADAVRDSIRISIESYVYTRWLEELSQRIEVRAVSAAEALRLEREVKDYVRETVRLDLGSVDVLRIDWAGSEGRGIIDRLYREAYDLLEASE</sequence>
<dbReference type="InterPro" id="IPR049675">
    <property type="entry name" value="QatB"/>
</dbReference>
<proteinExistence type="predicted"/>
<reference evidence="1 2" key="1">
    <citation type="submission" date="2018-12" db="EMBL/GenBank/DDBJ databases">
        <authorList>
            <person name="Toschakov S.V."/>
        </authorList>
    </citation>
    <scope>NUCLEOTIDE SEQUENCE [LARGE SCALE GENOMIC DNA]</scope>
    <source>
        <strain evidence="1 2">GM2012</strain>
    </source>
</reference>